<dbReference type="InterPro" id="IPR000086">
    <property type="entry name" value="NUDIX_hydrolase_dom"/>
</dbReference>
<dbReference type="InterPro" id="IPR015797">
    <property type="entry name" value="NUDIX_hydrolase-like_dom_sf"/>
</dbReference>
<keyword evidence="2 4" id="KW-0378">Hydrolase</keyword>
<organism evidence="4 5">
    <name type="scientific">Dokdonella soli</name>
    <dbReference type="NCBI Taxonomy" id="529810"/>
    <lineage>
        <taxon>Bacteria</taxon>
        <taxon>Pseudomonadati</taxon>
        <taxon>Pseudomonadota</taxon>
        <taxon>Gammaproteobacteria</taxon>
        <taxon>Lysobacterales</taxon>
        <taxon>Rhodanobacteraceae</taxon>
        <taxon>Dokdonella</taxon>
    </lineage>
</organism>
<evidence type="ECO:0000256" key="1">
    <source>
        <dbReference type="ARBA" id="ARBA00001946"/>
    </source>
</evidence>
<dbReference type="GO" id="GO:0016787">
    <property type="term" value="F:hydrolase activity"/>
    <property type="evidence" value="ECO:0007669"/>
    <property type="project" value="UniProtKB-KW"/>
</dbReference>
<dbReference type="PANTHER" id="PTHR43736">
    <property type="entry name" value="ADP-RIBOSE PYROPHOSPHATASE"/>
    <property type="match status" value="1"/>
</dbReference>
<reference evidence="5" key="1">
    <citation type="journal article" date="2019" name="Int. J. Syst. Evol. Microbiol.">
        <title>The Global Catalogue of Microorganisms (GCM) 10K type strain sequencing project: providing services to taxonomists for standard genome sequencing and annotation.</title>
        <authorList>
            <consortium name="The Broad Institute Genomics Platform"/>
            <consortium name="The Broad Institute Genome Sequencing Center for Infectious Disease"/>
            <person name="Wu L."/>
            <person name="Ma J."/>
        </authorList>
    </citation>
    <scope>NUCLEOTIDE SEQUENCE [LARGE SCALE GENOMIC DNA]</scope>
    <source>
        <strain evidence="5">JCM 15421</strain>
    </source>
</reference>
<feature type="domain" description="Nudix hydrolase" evidence="3">
    <location>
        <begin position="46"/>
        <end position="176"/>
    </location>
</feature>
<dbReference type="CDD" id="cd03674">
    <property type="entry name" value="NUDIX_Hydrolase"/>
    <property type="match status" value="1"/>
</dbReference>
<protein>
    <submittedName>
        <fullName evidence="4">NUDIX hydrolase</fullName>
    </submittedName>
</protein>
<comment type="caution">
    <text evidence="4">The sequence shown here is derived from an EMBL/GenBank/DDBJ whole genome shotgun (WGS) entry which is preliminary data.</text>
</comment>
<accession>A0ABP3U4X9</accession>
<keyword evidence="5" id="KW-1185">Reference proteome</keyword>
<dbReference type="PANTHER" id="PTHR43736:SF1">
    <property type="entry name" value="DIHYDRONEOPTERIN TRIPHOSPHATE DIPHOSPHATASE"/>
    <property type="match status" value="1"/>
</dbReference>
<dbReference type="SUPFAM" id="SSF55811">
    <property type="entry name" value="Nudix"/>
    <property type="match status" value="1"/>
</dbReference>
<evidence type="ECO:0000313" key="4">
    <source>
        <dbReference type="EMBL" id="GAA0724531.1"/>
    </source>
</evidence>
<name>A0ABP3U4X9_9GAMM</name>
<sequence length="189" mass="21462">MRHAIRAELTAIEPFDTLEQEHLVDAFAWIDSGVELCRTSKPATPPKHLVSYFAVVDADHILLVDHKNAKLWLPTGGHVEPDEHPRETVVRELKEELDLTPSQPVAAPLMVTCTTTVGLTSGHTDVSLWYVVQSSRQLPLTFDEQEFHTVRWFQFSDVPFERSDPHMKRFVEKLGSNHQFQRTPTGAAE</sequence>
<dbReference type="Gene3D" id="3.90.79.10">
    <property type="entry name" value="Nucleoside Triphosphate Pyrophosphohydrolase"/>
    <property type="match status" value="1"/>
</dbReference>
<evidence type="ECO:0000259" key="3">
    <source>
        <dbReference type="PROSITE" id="PS51462"/>
    </source>
</evidence>
<dbReference type="RefSeq" id="WP_343794052.1">
    <property type="nucleotide sequence ID" value="NZ_BAAAEU010000030.1"/>
</dbReference>
<gene>
    <name evidence="4" type="ORF">GCM10009105_37320</name>
</gene>
<comment type="cofactor">
    <cofactor evidence="1">
        <name>Mg(2+)</name>
        <dbReference type="ChEBI" id="CHEBI:18420"/>
    </cofactor>
</comment>
<dbReference type="Pfam" id="PF00293">
    <property type="entry name" value="NUDIX"/>
    <property type="match status" value="1"/>
</dbReference>
<dbReference type="PROSITE" id="PS51462">
    <property type="entry name" value="NUDIX"/>
    <property type="match status" value="1"/>
</dbReference>
<evidence type="ECO:0000313" key="5">
    <source>
        <dbReference type="Proteomes" id="UP001501523"/>
    </source>
</evidence>
<dbReference type="EMBL" id="BAAAEU010000030">
    <property type="protein sequence ID" value="GAA0724531.1"/>
    <property type="molecule type" value="Genomic_DNA"/>
</dbReference>
<dbReference type="PROSITE" id="PS00893">
    <property type="entry name" value="NUDIX_BOX"/>
    <property type="match status" value="1"/>
</dbReference>
<dbReference type="InterPro" id="IPR020084">
    <property type="entry name" value="NUDIX_hydrolase_CS"/>
</dbReference>
<proteinExistence type="predicted"/>
<dbReference type="Proteomes" id="UP001501523">
    <property type="component" value="Unassembled WGS sequence"/>
</dbReference>
<evidence type="ECO:0000256" key="2">
    <source>
        <dbReference type="ARBA" id="ARBA00022801"/>
    </source>
</evidence>